<name>A0A1V4ASC2_9BACT</name>
<dbReference type="EMBL" id="AYTS01000105">
    <property type="protein sequence ID" value="OOP56033.1"/>
    <property type="molecule type" value="Genomic_DNA"/>
</dbReference>
<organism evidence="1 2">
    <name type="scientific">Candidatus Brocadia carolinensis</name>
    <dbReference type="NCBI Taxonomy" id="1004156"/>
    <lineage>
        <taxon>Bacteria</taxon>
        <taxon>Pseudomonadati</taxon>
        <taxon>Planctomycetota</taxon>
        <taxon>Candidatus Brocadiia</taxon>
        <taxon>Candidatus Brocadiales</taxon>
        <taxon>Candidatus Brocadiaceae</taxon>
        <taxon>Candidatus Brocadia</taxon>
    </lineage>
</organism>
<dbReference type="Proteomes" id="UP000189681">
    <property type="component" value="Unassembled WGS sequence"/>
</dbReference>
<dbReference type="STRING" id="1004156.AYP45_11360"/>
<reference evidence="1 2" key="1">
    <citation type="journal article" date="2017" name="Water Res.">
        <title>Discovery and metagenomic analysis of an anammox bacterial enrichment related to Candidatus "Brocadia caroliniensis" in a full-scale glycerol-fed nitritation-denitritation separate centrate treatment process.</title>
        <authorList>
            <person name="Park H."/>
            <person name="Brotto A.C."/>
            <person name="van Loosdrecht M.C."/>
            <person name="Chandran K."/>
        </authorList>
    </citation>
    <scope>NUCLEOTIDE SEQUENCE [LARGE SCALE GENOMIC DNA]</scope>
    <source>
        <strain evidence="1">26THWARD</strain>
    </source>
</reference>
<gene>
    <name evidence="1" type="ORF">AYP45_11360</name>
</gene>
<sequence>MVYLWLAVASGFCVAGIDGIPQQAIVQDMMQAIEWFKKSCTMRQRWVRNYFIITINISGWPGKRETETLQEGNDENLFNFKLVSN</sequence>
<comment type="caution">
    <text evidence="1">The sequence shown here is derived from an EMBL/GenBank/DDBJ whole genome shotgun (WGS) entry which is preliminary data.</text>
</comment>
<evidence type="ECO:0000313" key="1">
    <source>
        <dbReference type="EMBL" id="OOP56033.1"/>
    </source>
</evidence>
<proteinExistence type="predicted"/>
<accession>A0A1V4ASC2</accession>
<evidence type="ECO:0000313" key="2">
    <source>
        <dbReference type="Proteomes" id="UP000189681"/>
    </source>
</evidence>
<protein>
    <submittedName>
        <fullName evidence="1">Uncharacterized protein</fullName>
    </submittedName>
</protein>
<dbReference type="AlphaFoldDB" id="A0A1V4ASC2"/>